<reference evidence="2" key="1">
    <citation type="submission" date="2022-07" db="EMBL/GenBank/DDBJ databases">
        <title>Genome Sequence of Physisporinus lineatus.</title>
        <authorList>
            <person name="Buettner E."/>
        </authorList>
    </citation>
    <scope>NUCLEOTIDE SEQUENCE</scope>
    <source>
        <strain evidence="2">VT162</strain>
    </source>
</reference>
<comment type="caution">
    <text evidence="2">The sequence shown here is derived from an EMBL/GenBank/DDBJ whole genome shotgun (WGS) entry which is preliminary data.</text>
</comment>
<dbReference type="AlphaFoldDB" id="A0AAD5VAJ6"/>
<dbReference type="Proteomes" id="UP001212997">
    <property type="component" value="Unassembled WGS sequence"/>
</dbReference>
<gene>
    <name evidence="2" type="ORF">NLI96_g1209</name>
</gene>
<sequence>MRRQRKESGSSQSPSTDPVLKSARMENLDAIVQKLNSAPNFQLFEASSRHHTLEWPFEMKSLLVYRSAQKALCLVETFCSPKAPNATFYVPSKKSKPGKWSIFEKPREDPMDFVGILLRWVGPVDWDNLPEGLDFSPNNEEIEWKRVGSYSIDSGAHGLFDKDSLNELIELTESQDKEYVLEVLAEYAFDNVLSVKVGFASTSIKLWGTMEGIWSWQGYAKVKRLRFS</sequence>
<protein>
    <submittedName>
        <fullName evidence="2">Uncharacterized protein</fullName>
    </submittedName>
</protein>
<evidence type="ECO:0000313" key="3">
    <source>
        <dbReference type="Proteomes" id="UP001212997"/>
    </source>
</evidence>
<accession>A0AAD5VAJ6</accession>
<organism evidence="2 3">
    <name type="scientific">Meripilus lineatus</name>
    <dbReference type="NCBI Taxonomy" id="2056292"/>
    <lineage>
        <taxon>Eukaryota</taxon>
        <taxon>Fungi</taxon>
        <taxon>Dikarya</taxon>
        <taxon>Basidiomycota</taxon>
        <taxon>Agaricomycotina</taxon>
        <taxon>Agaricomycetes</taxon>
        <taxon>Polyporales</taxon>
        <taxon>Meripilaceae</taxon>
        <taxon>Meripilus</taxon>
    </lineage>
</organism>
<feature type="region of interest" description="Disordered" evidence="1">
    <location>
        <begin position="1"/>
        <end position="20"/>
    </location>
</feature>
<dbReference type="EMBL" id="JANAWD010000023">
    <property type="protein sequence ID" value="KAJ3490720.1"/>
    <property type="molecule type" value="Genomic_DNA"/>
</dbReference>
<keyword evidence="3" id="KW-1185">Reference proteome</keyword>
<name>A0AAD5VAJ6_9APHY</name>
<evidence type="ECO:0000313" key="2">
    <source>
        <dbReference type="EMBL" id="KAJ3490720.1"/>
    </source>
</evidence>
<evidence type="ECO:0000256" key="1">
    <source>
        <dbReference type="SAM" id="MobiDB-lite"/>
    </source>
</evidence>
<proteinExistence type="predicted"/>